<feature type="non-terminal residue" evidence="1">
    <location>
        <position position="423"/>
    </location>
</feature>
<dbReference type="Proteomes" id="UP000236291">
    <property type="component" value="Unassembled WGS sequence"/>
</dbReference>
<dbReference type="AlphaFoldDB" id="A0A2K3PFT2"/>
<evidence type="ECO:0000313" key="1">
    <source>
        <dbReference type="EMBL" id="PNY14146.1"/>
    </source>
</evidence>
<name>A0A2K3PFT2_TRIPR</name>
<evidence type="ECO:0000313" key="2">
    <source>
        <dbReference type="Proteomes" id="UP000236291"/>
    </source>
</evidence>
<dbReference type="PANTHER" id="PTHR33116">
    <property type="entry name" value="REVERSE TRANSCRIPTASE ZINC-BINDING DOMAIN-CONTAINING PROTEIN-RELATED-RELATED"/>
    <property type="match status" value="1"/>
</dbReference>
<dbReference type="STRING" id="57577.A0A2K3PFT2"/>
<organism evidence="1 2">
    <name type="scientific">Trifolium pratense</name>
    <name type="common">Red clover</name>
    <dbReference type="NCBI Taxonomy" id="57577"/>
    <lineage>
        <taxon>Eukaryota</taxon>
        <taxon>Viridiplantae</taxon>
        <taxon>Streptophyta</taxon>
        <taxon>Embryophyta</taxon>
        <taxon>Tracheophyta</taxon>
        <taxon>Spermatophyta</taxon>
        <taxon>Magnoliopsida</taxon>
        <taxon>eudicotyledons</taxon>
        <taxon>Gunneridae</taxon>
        <taxon>Pentapetalae</taxon>
        <taxon>rosids</taxon>
        <taxon>fabids</taxon>
        <taxon>Fabales</taxon>
        <taxon>Fabaceae</taxon>
        <taxon>Papilionoideae</taxon>
        <taxon>50 kb inversion clade</taxon>
        <taxon>NPAAA clade</taxon>
        <taxon>Hologalegina</taxon>
        <taxon>IRL clade</taxon>
        <taxon>Trifolieae</taxon>
        <taxon>Trifolium</taxon>
    </lineage>
</organism>
<sequence length="423" mass="49319">MLSQAGKEVMIKLVAQAISTYCMSVFLLPMSIGDEIEKMLNSFWWGIKEDGSKGIRWMSWDMLTMRKEWGGMGFRVSLGHNPIIYVWCSVWSSRTLLKHGYRWKVGDGSLIPIENTPWLRDDQNPLITTTSNLHVHDQKVSSLIDSGTGQWDIEGIQTNFNDRDAREVLKIPLLPQGAQYEIIWRYDKKGMHSVKSAYRVCVDIMIDRSEWRINGEWNKLRALAIPPKVKHFMWRLGRDCLPSRQRLSSKDSIACWRQQKLWSQLEQQMLLADGFKEFFTNILQRFHEDQLIAFAMTAWSLWRKRNMHLWENKIETIMQVVHRANNTIQAWRQAKLNNTNRPHQSQHDQRVPWQTPPPSYLKCNIDAAVFSHDNKVSLGACLRDEKGVFVAAFSCHENGSYTACEAEAWGLYKRIEWIALLGY</sequence>
<dbReference type="EMBL" id="ASHM01006621">
    <property type="protein sequence ID" value="PNY14146.1"/>
    <property type="molecule type" value="Genomic_DNA"/>
</dbReference>
<comment type="caution">
    <text evidence="1">The sequence shown here is derived from an EMBL/GenBank/DDBJ whole genome shotgun (WGS) entry which is preliminary data.</text>
</comment>
<dbReference type="PANTHER" id="PTHR33116:SF86">
    <property type="entry name" value="REVERSE TRANSCRIPTASE DOMAIN-CONTAINING PROTEIN"/>
    <property type="match status" value="1"/>
</dbReference>
<gene>
    <name evidence="1" type="ORF">L195_g010820</name>
</gene>
<reference evidence="1 2" key="2">
    <citation type="journal article" date="2017" name="Front. Plant Sci.">
        <title>Gene Classification and Mining of Molecular Markers Useful in Red Clover (Trifolium pratense) Breeding.</title>
        <authorList>
            <person name="Istvanek J."/>
            <person name="Dluhosova J."/>
            <person name="Dluhos P."/>
            <person name="Patkova L."/>
            <person name="Nedelnik J."/>
            <person name="Repkova J."/>
        </authorList>
    </citation>
    <scope>NUCLEOTIDE SEQUENCE [LARGE SCALE GENOMIC DNA]</scope>
    <source>
        <strain evidence="2">cv. Tatra</strain>
        <tissue evidence="1">Young leaves</tissue>
    </source>
</reference>
<reference evidence="1 2" key="1">
    <citation type="journal article" date="2014" name="Am. J. Bot.">
        <title>Genome assembly and annotation for red clover (Trifolium pratense; Fabaceae).</title>
        <authorList>
            <person name="Istvanek J."/>
            <person name="Jaros M."/>
            <person name="Krenek A."/>
            <person name="Repkova J."/>
        </authorList>
    </citation>
    <scope>NUCLEOTIDE SEQUENCE [LARGE SCALE GENOMIC DNA]</scope>
    <source>
        <strain evidence="2">cv. Tatra</strain>
        <tissue evidence="1">Young leaves</tissue>
    </source>
</reference>
<protein>
    <submittedName>
        <fullName evidence="1">Ribonuclease H</fullName>
    </submittedName>
</protein>
<proteinExistence type="predicted"/>
<accession>A0A2K3PFT2</accession>